<dbReference type="EMBL" id="FQNF01000008">
    <property type="protein sequence ID" value="SGZ38494.1"/>
    <property type="molecule type" value="Genomic_DNA"/>
</dbReference>
<evidence type="ECO:0000256" key="9">
    <source>
        <dbReference type="SAM" id="Phobius"/>
    </source>
</evidence>
<dbReference type="InterPro" id="IPR003439">
    <property type="entry name" value="ABC_transporter-like_ATP-bd"/>
</dbReference>
<feature type="transmembrane region" description="Helical" evidence="9">
    <location>
        <begin position="127"/>
        <end position="151"/>
    </location>
</feature>
<dbReference type="GO" id="GO:0015421">
    <property type="term" value="F:ABC-type oligopeptide transporter activity"/>
    <property type="evidence" value="ECO:0007669"/>
    <property type="project" value="TreeGrafter"/>
</dbReference>
<dbReference type="Proteomes" id="UP000183365">
    <property type="component" value="Unassembled WGS sequence"/>
</dbReference>
<evidence type="ECO:0000313" key="13">
    <source>
        <dbReference type="Proteomes" id="UP000183365"/>
    </source>
</evidence>
<dbReference type="InterPro" id="IPR027417">
    <property type="entry name" value="P-loop_NTPase"/>
</dbReference>
<dbReference type="InterPro" id="IPR011527">
    <property type="entry name" value="ABC1_TM_dom"/>
</dbReference>
<dbReference type="SMART" id="SM00382">
    <property type="entry name" value="AAA"/>
    <property type="match status" value="1"/>
</dbReference>
<dbReference type="OrthoDB" id="6500128at2759"/>
<dbReference type="InterPro" id="IPR003593">
    <property type="entry name" value="AAA+_ATPase"/>
</dbReference>
<feature type="domain" description="ABC transporter" evidence="10">
    <location>
        <begin position="328"/>
        <end position="575"/>
    </location>
</feature>
<evidence type="ECO:0000256" key="3">
    <source>
        <dbReference type="ARBA" id="ARBA00022692"/>
    </source>
</evidence>
<reference evidence="13" key="1">
    <citation type="submission" date="2016-11" db="EMBL/GenBank/DDBJ databases">
        <authorList>
            <person name="Guldener U."/>
        </authorList>
    </citation>
    <scope>NUCLEOTIDE SEQUENCE [LARGE SCALE GENOMIC DNA]</scope>
</reference>
<dbReference type="PANTHER" id="PTHR43394:SF2">
    <property type="entry name" value="ATP-DEPENDENT PERMEASE MDL2, MITOCHONDRIAL"/>
    <property type="match status" value="1"/>
</dbReference>
<dbReference type="GO" id="GO:0090374">
    <property type="term" value="P:oligopeptide export from mitochondrion"/>
    <property type="evidence" value="ECO:0007669"/>
    <property type="project" value="TreeGrafter"/>
</dbReference>
<evidence type="ECO:0000256" key="7">
    <source>
        <dbReference type="ARBA" id="ARBA00023136"/>
    </source>
</evidence>
<proteinExistence type="inferred from homology"/>
<evidence type="ECO:0000259" key="10">
    <source>
        <dbReference type="PROSITE" id="PS50893"/>
    </source>
</evidence>
<feature type="domain" description="ABC transmembrane type-1" evidence="11">
    <location>
        <begin position="1"/>
        <end position="281"/>
    </location>
</feature>
<evidence type="ECO:0000256" key="5">
    <source>
        <dbReference type="ARBA" id="ARBA00022840"/>
    </source>
</evidence>
<feature type="region of interest" description="Disordered" evidence="8">
    <location>
        <begin position="590"/>
        <end position="609"/>
    </location>
</feature>
<dbReference type="AlphaFoldDB" id="A0A1L0FFY6"/>
<dbReference type="SUPFAM" id="SSF90123">
    <property type="entry name" value="ABC transporter transmembrane region"/>
    <property type="match status" value="1"/>
</dbReference>
<accession>A0A1L0FFY6</accession>
<evidence type="ECO:0000313" key="12">
    <source>
        <dbReference type="EMBL" id="SGZ38494.1"/>
    </source>
</evidence>
<dbReference type="Gene3D" id="3.40.50.300">
    <property type="entry name" value="P-loop containing nucleotide triphosphate hydrolases"/>
    <property type="match status" value="1"/>
</dbReference>
<keyword evidence="3 9" id="KW-0812">Transmembrane</keyword>
<dbReference type="VEuPathDB" id="FungiDB:HGUI_00694"/>
<evidence type="ECO:0000256" key="1">
    <source>
        <dbReference type="ARBA" id="ARBA00004141"/>
    </source>
</evidence>
<dbReference type="InterPro" id="IPR036640">
    <property type="entry name" value="ABC1_TM_sf"/>
</dbReference>
<dbReference type="InterPro" id="IPR017871">
    <property type="entry name" value="ABC_transporter-like_CS"/>
</dbReference>
<dbReference type="PROSITE" id="PS50893">
    <property type="entry name" value="ABC_TRANSPORTER_2"/>
    <property type="match status" value="1"/>
</dbReference>
<keyword evidence="4" id="KW-0547">Nucleotide-binding</keyword>
<dbReference type="GO" id="GO:0005524">
    <property type="term" value="F:ATP binding"/>
    <property type="evidence" value="ECO:0007669"/>
    <property type="project" value="UniProtKB-KW"/>
</dbReference>
<keyword evidence="7 9" id="KW-0472">Membrane</keyword>
<evidence type="ECO:0000256" key="6">
    <source>
        <dbReference type="ARBA" id="ARBA00022989"/>
    </source>
</evidence>
<evidence type="ECO:0000259" key="11">
    <source>
        <dbReference type="PROSITE" id="PS50929"/>
    </source>
</evidence>
<dbReference type="InterPro" id="IPR039421">
    <property type="entry name" value="Type_1_exporter"/>
</dbReference>
<sequence>MQPRITGIVLDSVKNSMDNDIPFFDTTVMGYSIGVFSAGFSLLMLICFASYWTRSYLGQILGETVTLKIRSKLMKSLMYKDTMKFYDVNKTGDLLSRLSADCQQVSSGISQSITEVLRSTMLYGISVAMMASISPIMTIPVLIWSGIYFFLVRNYGAQQVKVSKSWSEKLGGLGKIAQEQLDSIKNIKVNNSERKELRRYHSGLKDLFKVIKTRSLLETNFSVITYLGMDTLVVVSLFWGAYSILSGGTMTIGNLTAFLMYIEYCSVTVQYLGNAFSSISKSVGSGKRLFEILDDDLENSPYKDLQKGKLKKFSSRKVANTIGTGFPVEFKNVDFAYPLRPDNFIFKNLNFKVQEGSSVCIVGPSGKGKSTIASLLLKYYPVNHGSIIVNDQDISSISSSSLRKKIAVVQQVPSLITGTIRENILYGLTEKEAKLITQEDIEEVCKQANCHTFISQLPNGYDEKISGGSSNSNSLSGGQSQRICIARALMKKPKLLVLDEATSALDVKSEKLVNDALVGLVKRRECTIISIAHRLSTIQSSENVIVLNDKGYVEEVGPFWELYSDDYSALSKLLREDIMAKNQEKKEIVDDDEIIEQKQSENENDNNGF</sequence>
<dbReference type="PROSITE" id="PS50929">
    <property type="entry name" value="ABC_TM1F"/>
    <property type="match status" value="1"/>
</dbReference>
<dbReference type="GO" id="GO:0016887">
    <property type="term" value="F:ATP hydrolysis activity"/>
    <property type="evidence" value="ECO:0007669"/>
    <property type="project" value="InterPro"/>
</dbReference>
<keyword evidence="6 9" id="KW-1133">Transmembrane helix</keyword>
<dbReference type="Pfam" id="PF00664">
    <property type="entry name" value="ABC_membrane"/>
    <property type="match status" value="1"/>
</dbReference>
<dbReference type="PROSITE" id="PS00211">
    <property type="entry name" value="ABC_TRANSPORTER_1"/>
    <property type="match status" value="1"/>
</dbReference>
<comment type="subcellular location">
    <subcellularLocation>
        <location evidence="1">Membrane</location>
        <topology evidence="1">Multi-pass membrane protein</topology>
    </subcellularLocation>
</comment>
<dbReference type="PANTHER" id="PTHR43394">
    <property type="entry name" value="ATP-DEPENDENT PERMEASE MDL1, MITOCHONDRIAL"/>
    <property type="match status" value="1"/>
</dbReference>
<evidence type="ECO:0000256" key="2">
    <source>
        <dbReference type="ARBA" id="ARBA00005580"/>
    </source>
</evidence>
<evidence type="ECO:0000256" key="4">
    <source>
        <dbReference type="ARBA" id="ARBA00022741"/>
    </source>
</evidence>
<feature type="transmembrane region" description="Helical" evidence="9">
    <location>
        <begin position="223"/>
        <end position="245"/>
    </location>
</feature>
<keyword evidence="13" id="KW-1185">Reference proteome</keyword>
<name>A0A1L0FFY6_9ASCO</name>
<dbReference type="Gene3D" id="1.20.1560.10">
    <property type="entry name" value="ABC transporter type 1, transmembrane domain"/>
    <property type="match status" value="1"/>
</dbReference>
<organism evidence="12 13">
    <name type="scientific">Hanseniaspora guilliermondii</name>
    <dbReference type="NCBI Taxonomy" id="56406"/>
    <lineage>
        <taxon>Eukaryota</taxon>
        <taxon>Fungi</taxon>
        <taxon>Dikarya</taxon>
        <taxon>Ascomycota</taxon>
        <taxon>Saccharomycotina</taxon>
        <taxon>Saccharomycetes</taxon>
        <taxon>Saccharomycodales</taxon>
        <taxon>Saccharomycodaceae</taxon>
        <taxon>Hanseniaspora</taxon>
    </lineage>
</organism>
<dbReference type="SUPFAM" id="SSF52540">
    <property type="entry name" value="P-loop containing nucleoside triphosphate hydrolases"/>
    <property type="match status" value="1"/>
</dbReference>
<dbReference type="Pfam" id="PF00005">
    <property type="entry name" value="ABC_tran"/>
    <property type="match status" value="1"/>
</dbReference>
<protein>
    <submittedName>
        <fullName evidence="12">Related to ATP-dependent permease MDL2, mitochondrial</fullName>
    </submittedName>
</protein>
<evidence type="ECO:0000256" key="8">
    <source>
        <dbReference type="SAM" id="MobiDB-lite"/>
    </source>
</evidence>
<feature type="transmembrane region" description="Helical" evidence="9">
    <location>
        <begin position="28"/>
        <end position="52"/>
    </location>
</feature>
<dbReference type="GO" id="GO:0005743">
    <property type="term" value="C:mitochondrial inner membrane"/>
    <property type="evidence" value="ECO:0007669"/>
    <property type="project" value="EnsemblFungi"/>
</dbReference>
<gene>
    <name evidence="12" type="ORF">HGUI_00694</name>
</gene>
<dbReference type="FunFam" id="3.40.50.300:FF:000218">
    <property type="entry name" value="Multidrug ABC transporter ATP-binding protein"/>
    <property type="match status" value="1"/>
</dbReference>
<comment type="similarity">
    <text evidence="2">Belongs to the ABC transporter superfamily. ABCB family. Mitochondrial peptide exporter (TC 3.A.1.212) subfamily.</text>
</comment>
<keyword evidence="5" id="KW-0067">ATP-binding</keyword>